<evidence type="ECO:0000313" key="3">
    <source>
        <dbReference type="EMBL" id="CUH44685.1"/>
    </source>
</evidence>
<organism evidence="3 4">
    <name type="scientific">Ruegeria atlantica</name>
    <dbReference type="NCBI Taxonomy" id="81569"/>
    <lineage>
        <taxon>Bacteria</taxon>
        <taxon>Pseudomonadati</taxon>
        <taxon>Pseudomonadota</taxon>
        <taxon>Alphaproteobacteria</taxon>
        <taxon>Rhodobacterales</taxon>
        <taxon>Roseobacteraceae</taxon>
        <taxon>Ruegeria</taxon>
    </lineage>
</organism>
<feature type="domain" description="Integrase catalytic" evidence="2">
    <location>
        <begin position="1"/>
        <end position="80"/>
    </location>
</feature>
<accession>A0A0P1ESP9</accession>
<name>A0A0P1ESP9_9RHOB</name>
<gene>
    <name evidence="3" type="ORF">RUM4293_03591</name>
</gene>
<dbReference type="InterPro" id="IPR001584">
    <property type="entry name" value="Integrase_cat-core"/>
</dbReference>
<dbReference type="EMBL" id="CYPS01000057">
    <property type="protein sequence ID" value="CUH44685.1"/>
    <property type="molecule type" value="Genomic_DNA"/>
</dbReference>
<proteinExistence type="predicted"/>
<dbReference type="InterPro" id="IPR012337">
    <property type="entry name" value="RNaseH-like_sf"/>
</dbReference>
<reference evidence="4" key="1">
    <citation type="submission" date="2015-09" db="EMBL/GenBank/DDBJ databases">
        <authorList>
            <person name="Rodrigo-Torres L."/>
            <person name="Arahal D.R."/>
        </authorList>
    </citation>
    <scope>NUCLEOTIDE SEQUENCE [LARGE SCALE GENOMIC DNA]</scope>
    <source>
        <strain evidence="4">CECT 4293</strain>
    </source>
</reference>
<dbReference type="SUPFAM" id="SSF53098">
    <property type="entry name" value="Ribonuclease H-like"/>
    <property type="match status" value="1"/>
</dbReference>
<protein>
    <recommendedName>
        <fullName evidence="2">Integrase catalytic domain-containing protein</fullName>
    </recommendedName>
</protein>
<feature type="region of interest" description="Disordered" evidence="1">
    <location>
        <begin position="83"/>
        <end position="102"/>
    </location>
</feature>
<evidence type="ECO:0000259" key="2">
    <source>
        <dbReference type="PROSITE" id="PS50994"/>
    </source>
</evidence>
<dbReference type="Proteomes" id="UP000050786">
    <property type="component" value="Unassembled WGS sequence"/>
</dbReference>
<evidence type="ECO:0000313" key="4">
    <source>
        <dbReference type="Proteomes" id="UP000050786"/>
    </source>
</evidence>
<dbReference type="AlphaFoldDB" id="A0A0P1ESP9"/>
<keyword evidence="4" id="KW-1185">Reference proteome</keyword>
<dbReference type="PROSITE" id="PS50994">
    <property type="entry name" value="INTEGRASE"/>
    <property type="match status" value="1"/>
</dbReference>
<dbReference type="GO" id="GO:0015074">
    <property type="term" value="P:DNA integration"/>
    <property type="evidence" value="ECO:0007669"/>
    <property type="project" value="InterPro"/>
</dbReference>
<evidence type="ECO:0000256" key="1">
    <source>
        <dbReference type="SAM" id="MobiDB-lite"/>
    </source>
</evidence>
<dbReference type="InterPro" id="IPR036397">
    <property type="entry name" value="RNaseH_sf"/>
</dbReference>
<dbReference type="GO" id="GO:0003676">
    <property type="term" value="F:nucleic acid binding"/>
    <property type="evidence" value="ECO:0007669"/>
    <property type="project" value="InterPro"/>
</dbReference>
<sequence>MICYANWIKHRLTKLVNLWINGQFERINRTIKEATVKLYQYGSQDQLRTHLGDFMAAGNLARIHKTLSSLTPFEFTCKIWTSGPDRLTIDPSHQMPGQNKYR</sequence>
<dbReference type="Gene3D" id="3.30.420.10">
    <property type="entry name" value="Ribonuclease H-like superfamily/Ribonuclease H"/>
    <property type="match status" value="1"/>
</dbReference>